<dbReference type="InterPro" id="IPR045014">
    <property type="entry name" value="TM41A/B"/>
</dbReference>
<evidence type="ECO:0000313" key="8">
    <source>
        <dbReference type="Proteomes" id="UP000008315"/>
    </source>
</evidence>
<evidence type="ECO:0000256" key="5">
    <source>
        <dbReference type="SAM" id="Phobius"/>
    </source>
</evidence>
<dbReference type="PATRIC" id="fig|271065.3.peg.3226"/>
<evidence type="ECO:0000256" key="4">
    <source>
        <dbReference type="ARBA" id="ARBA00023136"/>
    </source>
</evidence>
<evidence type="ECO:0000256" key="2">
    <source>
        <dbReference type="ARBA" id="ARBA00022692"/>
    </source>
</evidence>
<dbReference type="STRING" id="1091494.MEALZ_3131"/>
<keyword evidence="2 5" id="KW-0812">Transmembrane</keyword>
<keyword evidence="8" id="KW-1185">Reference proteome</keyword>
<reference evidence="8" key="1">
    <citation type="journal article" date="2012" name="J. Bacteriol.">
        <title>Genome sequence of the haloalkaliphilic methanotrophic bacterium Methylomicrobium alcaliphilum 20Z.</title>
        <authorList>
            <person name="Vuilleumier S."/>
            <person name="Khmelenina V.N."/>
            <person name="Bringel F."/>
            <person name="Reshetnikov A.S."/>
            <person name="Lajus A."/>
            <person name="Mangenot S."/>
            <person name="Rouy Z."/>
            <person name="Op den Camp H.J."/>
            <person name="Jetten M.S."/>
            <person name="Dispirito A.A."/>
            <person name="Dunfield P."/>
            <person name="Klotz M.G."/>
            <person name="Semrau J.D."/>
            <person name="Stein L.Y."/>
            <person name="Barbe V."/>
            <person name="Medigue C."/>
            <person name="Trotsenko Y.A."/>
            <person name="Kalyuzhnaya M.G."/>
        </authorList>
    </citation>
    <scope>NUCLEOTIDE SEQUENCE [LARGE SCALE GENOMIC DNA]</scope>
    <source>
        <strain evidence="8">DSM 19304 / NCIMB 14124 / VKM B-2133 / 20Z</strain>
    </source>
</reference>
<dbReference type="HOGENOM" id="CLU_1218395_0_0_6"/>
<gene>
    <name evidence="7" type="ordered locus">MEALZ_3131</name>
</gene>
<name>G4T354_META2</name>
<evidence type="ECO:0000256" key="1">
    <source>
        <dbReference type="ARBA" id="ARBA00004141"/>
    </source>
</evidence>
<comment type="subcellular location">
    <subcellularLocation>
        <location evidence="1">Membrane</location>
        <topology evidence="1">Multi-pass membrane protein</topology>
    </subcellularLocation>
</comment>
<keyword evidence="3 5" id="KW-1133">Transmembrane helix</keyword>
<keyword evidence="4 5" id="KW-0472">Membrane</keyword>
<organism evidence="7 8">
    <name type="scientific">Methylotuvimicrobium alcaliphilum (strain DSM 19304 / NCIMB 14124 / VKM B-2133 / 20Z)</name>
    <name type="common">Methylomicrobium alcaliphilum</name>
    <dbReference type="NCBI Taxonomy" id="1091494"/>
    <lineage>
        <taxon>Bacteria</taxon>
        <taxon>Pseudomonadati</taxon>
        <taxon>Pseudomonadota</taxon>
        <taxon>Gammaproteobacteria</taxon>
        <taxon>Methylococcales</taxon>
        <taxon>Methylococcaceae</taxon>
        <taxon>Methylotuvimicrobium</taxon>
    </lineage>
</organism>
<dbReference type="GO" id="GO:0005886">
    <property type="term" value="C:plasma membrane"/>
    <property type="evidence" value="ECO:0007669"/>
    <property type="project" value="UniProtKB-ARBA"/>
</dbReference>
<sequence length="219" mass="24444">MPMTKKSLKIGFLLLVLLLGVLLEALGFVDWRRVLSISEAYADRTWLPVVLIFGQILLYAFALPGTGLILIVGVLYKTWLAAFIIATGGLFGGICAYWIAKKGGAPWIKRIEKSRYYELLRVQGDMLTLTALRCLPMFPHSVINYASGLLCIPWSRFIVSTTIGFSVKGYVYASALYHASHAQTLDELISFKTLLPLLVLAVMMILAKAIRNKWKITQD</sequence>
<evidence type="ECO:0000313" key="7">
    <source>
        <dbReference type="EMBL" id="CCE24796.1"/>
    </source>
</evidence>
<feature type="transmembrane region" description="Helical" evidence="5">
    <location>
        <begin position="51"/>
        <end position="72"/>
    </location>
</feature>
<evidence type="ECO:0000259" key="6">
    <source>
        <dbReference type="Pfam" id="PF09335"/>
    </source>
</evidence>
<proteinExistence type="predicted"/>
<dbReference type="KEGG" id="mah:MEALZ_3131"/>
<dbReference type="Proteomes" id="UP000008315">
    <property type="component" value="Chromosome"/>
</dbReference>
<evidence type="ECO:0000256" key="3">
    <source>
        <dbReference type="ARBA" id="ARBA00022989"/>
    </source>
</evidence>
<dbReference type="PANTHER" id="PTHR43220">
    <property type="match status" value="1"/>
</dbReference>
<dbReference type="AlphaFoldDB" id="G4T354"/>
<dbReference type="InterPro" id="IPR032816">
    <property type="entry name" value="VTT_dom"/>
</dbReference>
<dbReference type="EMBL" id="FO082060">
    <property type="protein sequence ID" value="CCE24796.1"/>
    <property type="molecule type" value="Genomic_DNA"/>
</dbReference>
<dbReference type="PANTHER" id="PTHR43220:SF18">
    <property type="entry name" value="TRANSMEMBRANE PROTEIN 41B"/>
    <property type="match status" value="1"/>
</dbReference>
<feature type="transmembrane region" description="Helical" evidence="5">
    <location>
        <begin position="189"/>
        <end position="207"/>
    </location>
</feature>
<protein>
    <recommendedName>
        <fullName evidence="6">VTT domain-containing protein</fullName>
    </recommendedName>
</protein>
<accession>G4T354</accession>
<dbReference type="Pfam" id="PF09335">
    <property type="entry name" value="VTT_dom"/>
    <property type="match status" value="1"/>
</dbReference>
<feature type="transmembrane region" description="Helical" evidence="5">
    <location>
        <begin position="79"/>
        <end position="100"/>
    </location>
</feature>
<feature type="domain" description="VTT" evidence="6">
    <location>
        <begin position="63"/>
        <end position="177"/>
    </location>
</feature>